<dbReference type="AlphaFoldDB" id="A0A3S5B6S5"/>
<comment type="caution">
    <text evidence="4">The sequence shown here is derived from an EMBL/GenBank/DDBJ whole genome shotgun (WGS) entry which is preliminary data.</text>
</comment>
<dbReference type="PROSITE" id="PS50157">
    <property type="entry name" value="ZINC_FINGER_C2H2_2"/>
    <property type="match status" value="1"/>
</dbReference>
<dbReference type="GO" id="GO:0008270">
    <property type="term" value="F:zinc ion binding"/>
    <property type="evidence" value="ECO:0007669"/>
    <property type="project" value="UniProtKB-KW"/>
</dbReference>
<dbReference type="SMART" id="SM00355">
    <property type="entry name" value="ZnF_C2H2"/>
    <property type="match status" value="3"/>
</dbReference>
<name>A0A3S5B6S5_9PLAT</name>
<feature type="domain" description="C2H2-type" evidence="3">
    <location>
        <begin position="302"/>
        <end position="334"/>
    </location>
</feature>
<organism evidence="4 5">
    <name type="scientific">Protopolystoma xenopodis</name>
    <dbReference type="NCBI Taxonomy" id="117903"/>
    <lineage>
        <taxon>Eukaryota</taxon>
        <taxon>Metazoa</taxon>
        <taxon>Spiralia</taxon>
        <taxon>Lophotrochozoa</taxon>
        <taxon>Platyhelminthes</taxon>
        <taxon>Monogenea</taxon>
        <taxon>Polyopisthocotylea</taxon>
        <taxon>Polystomatidea</taxon>
        <taxon>Polystomatidae</taxon>
        <taxon>Protopolystoma</taxon>
    </lineage>
</organism>
<evidence type="ECO:0000313" key="5">
    <source>
        <dbReference type="Proteomes" id="UP000784294"/>
    </source>
</evidence>
<feature type="region of interest" description="Disordered" evidence="2">
    <location>
        <begin position="369"/>
        <end position="451"/>
    </location>
</feature>
<feature type="compositionally biased region" description="Low complexity" evidence="2">
    <location>
        <begin position="223"/>
        <end position="239"/>
    </location>
</feature>
<dbReference type="SUPFAM" id="SSF57667">
    <property type="entry name" value="beta-beta-alpha zinc fingers"/>
    <property type="match status" value="1"/>
</dbReference>
<feature type="compositionally biased region" description="Acidic residues" evidence="2">
    <location>
        <begin position="103"/>
        <end position="123"/>
    </location>
</feature>
<dbReference type="Proteomes" id="UP000784294">
    <property type="component" value="Unassembled WGS sequence"/>
</dbReference>
<reference evidence="4" key="1">
    <citation type="submission" date="2018-11" db="EMBL/GenBank/DDBJ databases">
        <authorList>
            <consortium name="Pathogen Informatics"/>
        </authorList>
    </citation>
    <scope>NUCLEOTIDE SEQUENCE</scope>
</reference>
<dbReference type="EMBL" id="CAAALY010256854">
    <property type="protein sequence ID" value="VEL38087.1"/>
    <property type="molecule type" value="Genomic_DNA"/>
</dbReference>
<protein>
    <recommendedName>
        <fullName evidence="3">C2H2-type domain-containing protein</fullName>
    </recommendedName>
</protein>
<proteinExistence type="predicted"/>
<feature type="compositionally biased region" description="Acidic residues" evidence="2">
    <location>
        <begin position="153"/>
        <end position="180"/>
    </location>
</feature>
<dbReference type="Gene3D" id="3.30.160.60">
    <property type="entry name" value="Classic Zinc Finger"/>
    <property type="match status" value="1"/>
</dbReference>
<gene>
    <name evidence="4" type="ORF">PXEA_LOCUS31527</name>
</gene>
<dbReference type="OrthoDB" id="6077919at2759"/>
<evidence type="ECO:0000313" key="4">
    <source>
        <dbReference type="EMBL" id="VEL38087.1"/>
    </source>
</evidence>
<dbReference type="InterPro" id="IPR013087">
    <property type="entry name" value="Znf_C2H2_type"/>
</dbReference>
<evidence type="ECO:0000256" key="1">
    <source>
        <dbReference type="PROSITE-ProRule" id="PRU00042"/>
    </source>
</evidence>
<feature type="region of interest" description="Disordered" evidence="2">
    <location>
        <begin position="145"/>
        <end position="208"/>
    </location>
</feature>
<keyword evidence="1" id="KW-0863">Zinc-finger</keyword>
<evidence type="ECO:0000259" key="3">
    <source>
        <dbReference type="PROSITE" id="PS50157"/>
    </source>
</evidence>
<accession>A0A3S5B6S5</accession>
<feature type="region of interest" description="Disordered" evidence="2">
    <location>
        <begin position="223"/>
        <end position="244"/>
    </location>
</feature>
<sequence length="476" mass="52080">MVSPNAFLLAKHVANEHGILRDDTCPRCREIFSAPFLMREHFRSAHLGTLSATMPLVSHSQPSPPSTPTHYPSNLNSSLASSALLCSDQPKNEARFTGSGNEMETEEEVGEEVCEEDDSEGESENNLYMALGKAQSWNENWSEQTAFEPKTDEVEEEEDVDDEEDDLEDDYEEEDEEEEDYAVKSRKTCPDAASHFQSRFSPRSDSRRSDLLEAVIPATSASTVASRSAQAFSGSSGSGTNCRRREDGLISLTNQARQLSAQAGFACPYCPVSDADGSGSPGEFASRGQLTQHIRARHPTSLACPHCGKCFFRRSHLTRHVVKVCGRTGGSKRPRPATSSSCWKSCRSVSANNPSLLRNSVLRTLASELESTGGVGSRDTESTDEGDGIQVEGSLAVQSDFPKIRTPRLWDSEPGSTSRGPLNKVSGDRHSELSDWSGLNRRSDANSRPKPIQMWPQTVSAALVQSPEFGTEFTYL</sequence>
<feature type="region of interest" description="Disordered" evidence="2">
    <location>
        <begin position="56"/>
        <end position="76"/>
    </location>
</feature>
<dbReference type="PROSITE" id="PS00028">
    <property type="entry name" value="ZINC_FINGER_C2H2_1"/>
    <property type="match status" value="1"/>
</dbReference>
<keyword evidence="1" id="KW-0862">Zinc</keyword>
<keyword evidence="5" id="KW-1185">Reference proteome</keyword>
<feature type="region of interest" description="Disordered" evidence="2">
    <location>
        <begin position="91"/>
        <end position="123"/>
    </location>
</feature>
<dbReference type="InterPro" id="IPR036236">
    <property type="entry name" value="Znf_C2H2_sf"/>
</dbReference>
<keyword evidence="1" id="KW-0479">Metal-binding</keyword>
<evidence type="ECO:0000256" key="2">
    <source>
        <dbReference type="SAM" id="MobiDB-lite"/>
    </source>
</evidence>